<proteinExistence type="predicted"/>
<reference evidence="2" key="1">
    <citation type="journal article" date="2019" name="Sci. Rep.">
        <title>Draft genome of Tanacetum cinerariifolium, the natural source of mosquito coil.</title>
        <authorList>
            <person name="Yamashiro T."/>
            <person name="Shiraishi A."/>
            <person name="Satake H."/>
            <person name="Nakayama K."/>
        </authorList>
    </citation>
    <scope>NUCLEOTIDE SEQUENCE</scope>
</reference>
<comment type="caution">
    <text evidence="2">The sequence shown here is derived from an EMBL/GenBank/DDBJ whole genome shotgun (WGS) entry which is preliminary data.</text>
</comment>
<name>A0A6L2MY69_TANCI</name>
<feature type="region of interest" description="Disordered" evidence="1">
    <location>
        <begin position="25"/>
        <end position="86"/>
    </location>
</feature>
<evidence type="ECO:0000313" key="2">
    <source>
        <dbReference type="EMBL" id="GEU78800.1"/>
    </source>
</evidence>
<feature type="compositionally biased region" description="Acidic residues" evidence="1">
    <location>
        <begin position="56"/>
        <end position="86"/>
    </location>
</feature>
<sequence>MDPFVNTLSNKRFVRRRVENVFPPDHVDDLTEVEPNQPDLAPAILEPALADKNKEPEEEEELEEKDFEDEETQEEEDIEVDIGEEENEPELMFSYEEANPLNLPPLMTSDNVYFIASFTLFTTKPMLVSEAENLLLPVRIRIRTNIGLAEV</sequence>
<dbReference type="AlphaFoldDB" id="A0A6L2MY69"/>
<evidence type="ECO:0000256" key="1">
    <source>
        <dbReference type="SAM" id="MobiDB-lite"/>
    </source>
</evidence>
<accession>A0A6L2MY69</accession>
<gene>
    <name evidence="2" type="ORF">Tci_050778</name>
</gene>
<organism evidence="2">
    <name type="scientific">Tanacetum cinerariifolium</name>
    <name type="common">Dalmatian daisy</name>
    <name type="synonym">Chrysanthemum cinerariifolium</name>
    <dbReference type="NCBI Taxonomy" id="118510"/>
    <lineage>
        <taxon>Eukaryota</taxon>
        <taxon>Viridiplantae</taxon>
        <taxon>Streptophyta</taxon>
        <taxon>Embryophyta</taxon>
        <taxon>Tracheophyta</taxon>
        <taxon>Spermatophyta</taxon>
        <taxon>Magnoliopsida</taxon>
        <taxon>eudicotyledons</taxon>
        <taxon>Gunneridae</taxon>
        <taxon>Pentapetalae</taxon>
        <taxon>asterids</taxon>
        <taxon>campanulids</taxon>
        <taxon>Asterales</taxon>
        <taxon>Asteraceae</taxon>
        <taxon>Asteroideae</taxon>
        <taxon>Anthemideae</taxon>
        <taxon>Anthemidinae</taxon>
        <taxon>Tanacetum</taxon>
    </lineage>
</organism>
<dbReference type="EMBL" id="BKCJ010007746">
    <property type="protein sequence ID" value="GEU78800.1"/>
    <property type="molecule type" value="Genomic_DNA"/>
</dbReference>
<protein>
    <submittedName>
        <fullName evidence="2">Uncharacterized protein</fullName>
    </submittedName>
</protein>